<dbReference type="PROSITE" id="PS00678">
    <property type="entry name" value="WD_REPEATS_1"/>
    <property type="match status" value="4"/>
</dbReference>
<dbReference type="AlphaFoldDB" id="A0A813FI21"/>
<dbReference type="InterPro" id="IPR007110">
    <property type="entry name" value="Ig-like_dom"/>
</dbReference>
<feature type="repeat" description="WD" evidence="7">
    <location>
        <begin position="263"/>
        <end position="304"/>
    </location>
</feature>
<dbReference type="InterPro" id="IPR014722">
    <property type="entry name" value="Rib_uL2_dom2"/>
</dbReference>
<feature type="repeat" description="WD" evidence="7">
    <location>
        <begin position="178"/>
        <end position="219"/>
    </location>
</feature>
<gene>
    <name evidence="10" type="ORF">PGLA1383_LOCUS30210</name>
</gene>
<dbReference type="InterPro" id="IPR014726">
    <property type="entry name" value="Ribosomal_uL2_dom3"/>
</dbReference>
<dbReference type="SUPFAM" id="SSF50960">
    <property type="entry name" value="TolB, C-terminal domain"/>
    <property type="match status" value="1"/>
</dbReference>
<dbReference type="InterPro" id="IPR012340">
    <property type="entry name" value="NA-bd_OB-fold"/>
</dbReference>
<evidence type="ECO:0000313" key="11">
    <source>
        <dbReference type="Proteomes" id="UP000654075"/>
    </source>
</evidence>
<evidence type="ECO:0000256" key="3">
    <source>
        <dbReference type="ARBA" id="ARBA00022574"/>
    </source>
</evidence>
<dbReference type="GO" id="GO:0005737">
    <property type="term" value="C:cytoplasm"/>
    <property type="evidence" value="ECO:0007669"/>
    <property type="project" value="TreeGrafter"/>
</dbReference>
<dbReference type="GO" id="GO:0043130">
    <property type="term" value="F:ubiquitin binding"/>
    <property type="evidence" value="ECO:0007669"/>
    <property type="project" value="TreeGrafter"/>
</dbReference>
<dbReference type="FunFam" id="4.10.950.10:FF:000002">
    <property type="entry name" value="60S ribosomal protein L2"/>
    <property type="match status" value="1"/>
</dbReference>
<dbReference type="SUPFAM" id="SSF50104">
    <property type="entry name" value="Translation proteins SH3-like domain"/>
    <property type="match status" value="1"/>
</dbReference>
<dbReference type="GO" id="GO:0005634">
    <property type="term" value="C:nucleus"/>
    <property type="evidence" value="ECO:0007669"/>
    <property type="project" value="TreeGrafter"/>
</dbReference>
<protein>
    <recommendedName>
        <fullName evidence="12">60S ribosomal protein L8</fullName>
    </recommendedName>
</protein>
<dbReference type="GO" id="GO:0010992">
    <property type="term" value="P:ubiquitin recycling"/>
    <property type="evidence" value="ECO:0007669"/>
    <property type="project" value="TreeGrafter"/>
</dbReference>
<dbReference type="InterPro" id="IPR020103">
    <property type="entry name" value="PsdUridine_synth_cat_dom_sf"/>
</dbReference>
<keyword evidence="6" id="KW-0687">Ribonucleoprotein</keyword>
<dbReference type="FunFam" id="2.40.50.140:FF:000020">
    <property type="entry name" value="60S ribosomal protein L2"/>
    <property type="match status" value="1"/>
</dbReference>
<dbReference type="Gene3D" id="2.40.50.140">
    <property type="entry name" value="Nucleic acid-binding proteins"/>
    <property type="match status" value="1"/>
</dbReference>
<keyword evidence="2" id="KW-0963">Cytoplasm</keyword>
<dbReference type="PROSITE" id="PS50053">
    <property type="entry name" value="UBIQUITIN_2"/>
    <property type="match status" value="1"/>
</dbReference>
<feature type="repeat" description="WD" evidence="7">
    <location>
        <begin position="136"/>
        <end position="177"/>
    </location>
</feature>
<feature type="domain" description="Ubiquitin-like" evidence="8">
    <location>
        <begin position="1"/>
        <end position="66"/>
    </location>
</feature>
<keyword evidence="4" id="KW-0677">Repeat</keyword>
<dbReference type="Gene3D" id="2.30.30.30">
    <property type="match status" value="1"/>
</dbReference>
<dbReference type="InterPro" id="IPR036322">
    <property type="entry name" value="WD40_repeat_dom_sf"/>
</dbReference>
<accession>A0A813FI21</accession>
<keyword evidence="5" id="KW-0689">Ribosomal protein</keyword>
<organism evidence="10 11">
    <name type="scientific">Polarella glacialis</name>
    <name type="common">Dinoflagellate</name>
    <dbReference type="NCBI Taxonomy" id="89957"/>
    <lineage>
        <taxon>Eukaryota</taxon>
        <taxon>Sar</taxon>
        <taxon>Alveolata</taxon>
        <taxon>Dinophyceae</taxon>
        <taxon>Suessiales</taxon>
        <taxon>Suessiaceae</taxon>
        <taxon>Polarella</taxon>
    </lineage>
</organism>
<evidence type="ECO:0000259" key="9">
    <source>
        <dbReference type="PROSITE" id="PS50835"/>
    </source>
</evidence>
<dbReference type="InterPro" id="IPR022666">
    <property type="entry name" value="Ribosomal_uL2_RNA-bd_dom"/>
</dbReference>
<dbReference type="EMBL" id="CAJNNV010025117">
    <property type="protein sequence ID" value="CAE8612414.1"/>
    <property type="molecule type" value="Genomic_DNA"/>
</dbReference>
<sequence>LGGDEVASIILAPGESGLDLQRLVESATGVPLLQQLLLVGGRVVHSEMCFTDAQLQEALELTLVVRPPLLLLTTSADCTAKLWSLSTGECQTTLTGHGEAVRAAACSADGQFVLTGSHDGTAKVWNARTGQCMQTLSDHEGTVPSVAFSSDGLLALTASYDCTARIWNATTWQTTHILAGHTAAIYFVAFCAMDASILTASEDGAARLWDARTGEHRHTLGDHHDHIVSVAAFDASGSQVVTGSMQGDARVWSVRHGRCTQALFGHASEVCSVAFSLDGFRMLTGAADGTAKIWDAKSGQCMQTLPHRDNDEVYPAIFSADGLLVLTVSGKDLLSMVWMWDVITGQCVLPPAAGHTADISCAIFLKPDATAFLTGSYDGTVKVPNGRQVGSAANALRSGSGRDSAFSLLQAFRQIWMQQPSQSESLSSALRHVNPPPLDAKGNAEIQVLRIGSGVVALLKPAGMRSEGALRKLSLHCRSAGGFVKDNNNDTQFTLVSRLDRGTSGVMPVSLGAEGSAATNWLQAQFAGRLVSKEYVALCQGPSLGACGTKGEVTTPLLQVDDLEGQTFRTEISSLGPSISKDRVAAMGRIILGSRKGKSLIFTAKTRLRKGSVKLRAVDYGERAGYVKGLIKNIIHDPGRGAPLCEVVFHDPYRFKLKKELWVAVEGAHTGQFVYCGSKAQLTIGNVLPLAKMPEGTVISMCEEKAADRGRIARASGTSCMVVGHSDDGRKTRIRLPSGTRKTVPSTCRAVVGIVAGGGRMDKPMLKAGNNFHKYKVKRNSWPKVRGCAKNPVEHPHGGGNHQHVGHPTTASVPGQKVGLIAARRTGLLKGGSGKLKK</sequence>
<dbReference type="GO" id="GO:0009982">
    <property type="term" value="F:pseudouridine synthase activity"/>
    <property type="evidence" value="ECO:0007669"/>
    <property type="project" value="InterPro"/>
</dbReference>
<dbReference type="PROSITE" id="PS50835">
    <property type="entry name" value="IG_LIKE"/>
    <property type="match status" value="1"/>
</dbReference>
<dbReference type="InterPro" id="IPR019775">
    <property type="entry name" value="WD40_repeat_CS"/>
</dbReference>
<dbReference type="InterPro" id="IPR001680">
    <property type="entry name" value="WD40_rpt"/>
</dbReference>
<dbReference type="PANTHER" id="PTHR19849">
    <property type="entry name" value="PHOSPHOLIPASE A-2-ACTIVATING PROTEIN"/>
    <property type="match status" value="1"/>
</dbReference>
<feature type="non-terminal residue" evidence="10">
    <location>
        <position position="838"/>
    </location>
</feature>
<dbReference type="SUPFAM" id="SSF50249">
    <property type="entry name" value="Nucleic acid-binding proteins"/>
    <property type="match status" value="1"/>
</dbReference>
<dbReference type="Gene3D" id="3.30.2350.10">
    <property type="entry name" value="Pseudouridine synthase"/>
    <property type="match status" value="1"/>
</dbReference>
<evidence type="ECO:0000256" key="7">
    <source>
        <dbReference type="PROSITE-ProRule" id="PRU00221"/>
    </source>
</evidence>
<dbReference type="OrthoDB" id="10267824at2759"/>
<dbReference type="Gene3D" id="2.130.10.10">
    <property type="entry name" value="YVTN repeat-like/Quinoprotein amine dehydrogenase"/>
    <property type="match status" value="2"/>
</dbReference>
<dbReference type="SMART" id="SM01383">
    <property type="entry name" value="Ribosomal_L2"/>
    <property type="match status" value="1"/>
</dbReference>
<dbReference type="CDD" id="cd00200">
    <property type="entry name" value="WD40"/>
    <property type="match status" value="1"/>
</dbReference>
<dbReference type="InterPro" id="IPR008991">
    <property type="entry name" value="Translation_prot_SH3-like_sf"/>
</dbReference>
<evidence type="ECO:0000313" key="10">
    <source>
        <dbReference type="EMBL" id="CAE8612414.1"/>
    </source>
</evidence>
<dbReference type="GO" id="GO:0003723">
    <property type="term" value="F:RNA binding"/>
    <property type="evidence" value="ECO:0007669"/>
    <property type="project" value="InterPro"/>
</dbReference>
<dbReference type="PANTHER" id="PTHR19849:SF0">
    <property type="entry name" value="PHOSPHOLIPASE A-2-ACTIVATING PROTEIN"/>
    <property type="match status" value="1"/>
</dbReference>
<dbReference type="GO" id="GO:0003735">
    <property type="term" value="F:structural constituent of ribosome"/>
    <property type="evidence" value="ECO:0007669"/>
    <property type="project" value="InterPro"/>
</dbReference>
<feature type="domain" description="Ig-like" evidence="9">
    <location>
        <begin position="67"/>
        <end position="179"/>
    </location>
</feature>
<dbReference type="InterPro" id="IPR006145">
    <property type="entry name" value="PsdUridine_synth_RsuA/RluA"/>
</dbReference>
<comment type="similarity">
    <text evidence="1">Belongs to the universal ribosomal protein uL2 family.</text>
</comment>
<dbReference type="Pfam" id="PF00400">
    <property type="entry name" value="WD40"/>
    <property type="match status" value="6"/>
</dbReference>
<dbReference type="Pfam" id="PF00181">
    <property type="entry name" value="Ribosomal_L2_N"/>
    <property type="match status" value="1"/>
</dbReference>
<feature type="repeat" description="WD" evidence="7">
    <location>
        <begin position="94"/>
        <end position="135"/>
    </location>
</feature>
<dbReference type="PROSITE" id="PS50082">
    <property type="entry name" value="WD_REPEATS_2"/>
    <property type="match status" value="5"/>
</dbReference>
<keyword evidence="3 7" id="KW-0853">WD repeat</keyword>
<dbReference type="InterPro" id="IPR015943">
    <property type="entry name" value="WD40/YVTN_repeat-like_dom_sf"/>
</dbReference>
<dbReference type="SUPFAM" id="SSF50978">
    <property type="entry name" value="WD40 repeat-like"/>
    <property type="match status" value="1"/>
</dbReference>
<name>A0A813FI21_POLGL</name>
<dbReference type="GO" id="GO:0006412">
    <property type="term" value="P:translation"/>
    <property type="evidence" value="ECO:0007669"/>
    <property type="project" value="InterPro"/>
</dbReference>
<dbReference type="SMART" id="SM01382">
    <property type="entry name" value="Ribosomal_L2_C"/>
    <property type="match status" value="1"/>
</dbReference>
<dbReference type="Gene3D" id="4.10.950.10">
    <property type="entry name" value="Ribosomal protein L2, domain 3"/>
    <property type="match status" value="1"/>
</dbReference>
<dbReference type="GO" id="GO:0043161">
    <property type="term" value="P:proteasome-mediated ubiquitin-dependent protein catabolic process"/>
    <property type="evidence" value="ECO:0007669"/>
    <property type="project" value="TreeGrafter"/>
</dbReference>
<evidence type="ECO:0000259" key="8">
    <source>
        <dbReference type="PROSITE" id="PS50053"/>
    </source>
</evidence>
<feature type="repeat" description="WD" evidence="7">
    <location>
        <begin position="221"/>
        <end position="262"/>
    </location>
</feature>
<dbReference type="InterPro" id="IPR020472">
    <property type="entry name" value="WD40_PAC1"/>
</dbReference>
<dbReference type="Pfam" id="PF00849">
    <property type="entry name" value="PseudoU_synth_2"/>
    <property type="match status" value="1"/>
</dbReference>
<keyword evidence="11" id="KW-1185">Reference proteome</keyword>
<dbReference type="InterPro" id="IPR000626">
    <property type="entry name" value="Ubiquitin-like_dom"/>
</dbReference>
<evidence type="ECO:0000256" key="1">
    <source>
        <dbReference type="ARBA" id="ARBA00005636"/>
    </source>
</evidence>
<dbReference type="GO" id="GO:1990904">
    <property type="term" value="C:ribonucleoprotein complex"/>
    <property type="evidence" value="ECO:0007669"/>
    <property type="project" value="UniProtKB-KW"/>
</dbReference>
<dbReference type="Proteomes" id="UP000654075">
    <property type="component" value="Unassembled WGS sequence"/>
</dbReference>
<dbReference type="PROSITE" id="PS50294">
    <property type="entry name" value="WD_REPEATS_REGION"/>
    <property type="match status" value="4"/>
</dbReference>
<evidence type="ECO:0000256" key="4">
    <source>
        <dbReference type="ARBA" id="ARBA00022737"/>
    </source>
</evidence>
<dbReference type="GO" id="GO:0001522">
    <property type="term" value="P:pseudouridine synthesis"/>
    <property type="evidence" value="ECO:0007669"/>
    <property type="project" value="InterPro"/>
</dbReference>
<comment type="caution">
    <text evidence="10">The sequence shown here is derived from an EMBL/GenBank/DDBJ whole genome shotgun (WGS) entry which is preliminary data.</text>
</comment>
<evidence type="ECO:0000256" key="5">
    <source>
        <dbReference type="ARBA" id="ARBA00022980"/>
    </source>
</evidence>
<evidence type="ECO:0000256" key="2">
    <source>
        <dbReference type="ARBA" id="ARBA00022490"/>
    </source>
</evidence>
<dbReference type="PRINTS" id="PR00320">
    <property type="entry name" value="GPROTEINBRPT"/>
</dbReference>
<evidence type="ECO:0008006" key="12">
    <source>
        <dbReference type="Google" id="ProtNLM"/>
    </source>
</evidence>
<dbReference type="GO" id="GO:0005840">
    <property type="term" value="C:ribosome"/>
    <property type="evidence" value="ECO:0007669"/>
    <property type="project" value="UniProtKB-KW"/>
</dbReference>
<dbReference type="InterPro" id="IPR022669">
    <property type="entry name" value="Ribosomal_uL2_C"/>
</dbReference>
<proteinExistence type="inferred from homology"/>
<dbReference type="Pfam" id="PF03947">
    <property type="entry name" value="Ribosomal_L2_C"/>
    <property type="match status" value="1"/>
</dbReference>
<reference evidence="10" key="1">
    <citation type="submission" date="2021-02" db="EMBL/GenBank/DDBJ databases">
        <authorList>
            <person name="Dougan E. K."/>
            <person name="Rhodes N."/>
            <person name="Thang M."/>
            <person name="Chan C."/>
        </authorList>
    </citation>
    <scope>NUCLEOTIDE SEQUENCE</scope>
</reference>
<dbReference type="SUPFAM" id="SSF55120">
    <property type="entry name" value="Pseudouridine synthase"/>
    <property type="match status" value="1"/>
</dbReference>
<evidence type="ECO:0000256" key="6">
    <source>
        <dbReference type="ARBA" id="ARBA00023274"/>
    </source>
</evidence>
<dbReference type="SMART" id="SM00320">
    <property type="entry name" value="WD40"/>
    <property type="match status" value="8"/>
</dbReference>
<dbReference type="FunFam" id="2.30.30.30:FF:000006">
    <property type="entry name" value="60S ribosomal protein L8"/>
    <property type="match status" value="1"/>
</dbReference>